<keyword evidence="3 6" id="KW-1133">Transmembrane helix</keyword>
<evidence type="ECO:0000256" key="2">
    <source>
        <dbReference type="ARBA" id="ARBA00022692"/>
    </source>
</evidence>
<dbReference type="Proteomes" id="UP000664534">
    <property type="component" value="Unassembled WGS sequence"/>
</dbReference>
<keyword evidence="2 6" id="KW-0812">Transmembrane</keyword>
<name>A0A8H3IP14_9LECA</name>
<reference evidence="8" key="1">
    <citation type="submission" date="2021-03" db="EMBL/GenBank/DDBJ databases">
        <authorList>
            <person name="Tagirdzhanova G."/>
        </authorList>
    </citation>
    <scope>NUCLEOTIDE SEQUENCE</scope>
</reference>
<feature type="transmembrane region" description="Helical" evidence="6">
    <location>
        <begin position="99"/>
        <end position="122"/>
    </location>
</feature>
<dbReference type="AlphaFoldDB" id="A0A8H3IP14"/>
<evidence type="ECO:0000256" key="1">
    <source>
        <dbReference type="ARBA" id="ARBA00004141"/>
    </source>
</evidence>
<protein>
    <recommendedName>
        <fullName evidence="7">Rhodopsin domain-containing protein</fullName>
    </recommendedName>
</protein>
<feature type="transmembrane region" description="Helical" evidence="6">
    <location>
        <begin position="134"/>
        <end position="167"/>
    </location>
</feature>
<dbReference type="OrthoDB" id="3934549at2759"/>
<accession>A0A8H3IP14</accession>
<evidence type="ECO:0000259" key="7">
    <source>
        <dbReference type="Pfam" id="PF20684"/>
    </source>
</evidence>
<evidence type="ECO:0000256" key="4">
    <source>
        <dbReference type="ARBA" id="ARBA00023136"/>
    </source>
</evidence>
<evidence type="ECO:0000256" key="3">
    <source>
        <dbReference type="ARBA" id="ARBA00022989"/>
    </source>
</evidence>
<sequence length="392" mass="43740">MASQLADPNYAPHLNPQKGTSLKRLSIAWVVVTGIAIILRFWSRATSSKKKFGVDDWTALASWPLVATLNLLAAEWTGAGLGRHITEVPLGDILKSLKILYAGYIVYNLGITMIRFSAILFYNRVFEPRKTERYRYFIWLGLGLNTAWILAFGAVALLPCLPIHAFWDRPLLMPSSYRCSSTLAIQLSAGITSVLMDLLVLLLPVPPLLELHTDWRKKARLVFVFLLGYWYVVRPSQCLIWIPPPQTPHLTSFIALSSLRSAGLYPLRKQGKRSTEISPVSRHLLPPTPADSITDKQLTAPGAFVTTLYWFTCEISVASIGISLPIIFRLVKRATSHGPAALLNDREYPTKFSGPRRIKGAGGDNDFVRLTNGAKDERVHEIQLNRLESGHS</sequence>
<comment type="similarity">
    <text evidence="5">Belongs to the SAT4 family.</text>
</comment>
<feature type="transmembrane region" description="Helical" evidence="6">
    <location>
        <begin position="308"/>
        <end position="328"/>
    </location>
</feature>
<proteinExistence type="inferred from homology"/>
<evidence type="ECO:0000256" key="5">
    <source>
        <dbReference type="ARBA" id="ARBA00038359"/>
    </source>
</evidence>
<dbReference type="GO" id="GO:0016020">
    <property type="term" value="C:membrane"/>
    <property type="evidence" value="ECO:0007669"/>
    <property type="project" value="UniProtKB-SubCell"/>
</dbReference>
<evidence type="ECO:0000313" key="9">
    <source>
        <dbReference type="Proteomes" id="UP000664534"/>
    </source>
</evidence>
<comment type="caution">
    <text evidence="8">The sequence shown here is derived from an EMBL/GenBank/DDBJ whole genome shotgun (WGS) entry which is preliminary data.</text>
</comment>
<organism evidence="8 9">
    <name type="scientific">Imshaugia aleurites</name>
    <dbReference type="NCBI Taxonomy" id="172621"/>
    <lineage>
        <taxon>Eukaryota</taxon>
        <taxon>Fungi</taxon>
        <taxon>Dikarya</taxon>
        <taxon>Ascomycota</taxon>
        <taxon>Pezizomycotina</taxon>
        <taxon>Lecanoromycetes</taxon>
        <taxon>OSLEUM clade</taxon>
        <taxon>Lecanoromycetidae</taxon>
        <taxon>Lecanorales</taxon>
        <taxon>Lecanorineae</taxon>
        <taxon>Parmeliaceae</taxon>
        <taxon>Imshaugia</taxon>
    </lineage>
</organism>
<dbReference type="InterPro" id="IPR049326">
    <property type="entry name" value="Rhodopsin_dom_fungi"/>
</dbReference>
<feature type="transmembrane region" description="Helical" evidence="6">
    <location>
        <begin position="221"/>
        <end position="242"/>
    </location>
</feature>
<dbReference type="PANTHER" id="PTHR33048:SF47">
    <property type="entry name" value="INTEGRAL MEMBRANE PROTEIN-RELATED"/>
    <property type="match status" value="1"/>
</dbReference>
<feature type="domain" description="Rhodopsin" evidence="7">
    <location>
        <begin position="39"/>
        <end position="233"/>
    </location>
</feature>
<dbReference type="PANTHER" id="PTHR33048">
    <property type="entry name" value="PTH11-LIKE INTEGRAL MEMBRANE PROTEIN (AFU_ORTHOLOGUE AFUA_5G11245)"/>
    <property type="match status" value="1"/>
</dbReference>
<evidence type="ECO:0000256" key="6">
    <source>
        <dbReference type="SAM" id="Phobius"/>
    </source>
</evidence>
<keyword evidence="4 6" id="KW-0472">Membrane</keyword>
<feature type="transmembrane region" description="Helical" evidence="6">
    <location>
        <begin position="26"/>
        <end position="45"/>
    </location>
</feature>
<gene>
    <name evidence="8" type="ORF">IMSHALPRED_006889</name>
</gene>
<feature type="transmembrane region" description="Helical" evidence="6">
    <location>
        <begin position="187"/>
        <end position="209"/>
    </location>
</feature>
<feature type="transmembrane region" description="Helical" evidence="6">
    <location>
        <begin position="57"/>
        <end position="79"/>
    </location>
</feature>
<dbReference type="Pfam" id="PF20684">
    <property type="entry name" value="Fung_rhodopsin"/>
    <property type="match status" value="1"/>
</dbReference>
<dbReference type="InterPro" id="IPR052337">
    <property type="entry name" value="SAT4-like"/>
</dbReference>
<dbReference type="EMBL" id="CAJPDT010000042">
    <property type="protein sequence ID" value="CAF9926183.1"/>
    <property type="molecule type" value="Genomic_DNA"/>
</dbReference>
<evidence type="ECO:0000313" key="8">
    <source>
        <dbReference type="EMBL" id="CAF9926183.1"/>
    </source>
</evidence>
<keyword evidence="9" id="KW-1185">Reference proteome</keyword>
<comment type="subcellular location">
    <subcellularLocation>
        <location evidence="1">Membrane</location>
        <topology evidence="1">Multi-pass membrane protein</topology>
    </subcellularLocation>
</comment>